<protein>
    <recommendedName>
        <fullName evidence="9">Deoxycytidylate deaminase</fullName>
        <ecNumber evidence="7">3.5.4.12</ecNumber>
    </recommendedName>
    <alternativeName>
        <fullName evidence="8">dCMP deaminase</fullName>
    </alternativeName>
</protein>
<evidence type="ECO:0000256" key="6">
    <source>
        <dbReference type="ARBA" id="ARBA00022833"/>
    </source>
</evidence>
<dbReference type="AlphaFoldDB" id="A0A6G1FU72"/>
<name>A0A6G1FU72_9PEZI</name>
<evidence type="ECO:0000256" key="9">
    <source>
        <dbReference type="ARBA" id="ARBA00071582"/>
    </source>
</evidence>
<dbReference type="GO" id="GO:0005737">
    <property type="term" value="C:cytoplasm"/>
    <property type="evidence" value="ECO:0007669"/>
    <property type="project" value="TreeGrafter"/>
</dbReference>
<dbReference type="OrthoDB" id="6710946at2759"/>
<keyword evidence="6" id="KW-0862">Zinc</keyword>
<accession>A0A6G1FU72</accession>
<reference evidence="14" key="2">
    <citation type="submission" date="2020-04" db="EMBL/GenBank/DDBJ databases">
        <authorList>
            <consortium name="NCBI Genome Project"/>
        </authorList>
    </citation>
    <scope>NUCLEOTIDE SEQUENCE</scope>
    <source>
        <strain evidence="14">CBS 781.70</strain>
    </source>
</reference>
<evidence type="ECO:0000256" key="7">
    <source>
        <dbReference type="ARBA" id="ARBA00038938"/>
    </source>
</evidence>
<dbReference type="GeneID" id="54422791"/>
<comment type="similarity">
    <text evidence="2">Belongs to the cytidine and deoxycytidylate deaminase family.</text>
</comment>
<dbReference type="SUPFAM" id="SSF53927">
    <property type="entry name" value="Cytidine deaminase-like"/>
    <property type="match status" value="1"/>
</dbReference>
<dbReference type="Proteomes" id="UP000504638">
    <property type="component" value="Unplaced"/>
</dbReference>
<dbReference type="RefSeq" id="XP_033530955.1">
    <property type="nucleotide sequence ID" value="XM_033682221.1"/>
</dbReference>
<dbReference type="GO" id="GO:0009165">
    <property type="term" value="P:nucleotide biosynthetic process"/>
    <property type="evidence" value="ECO:0007669"/>
    <property type="project" value="UniProtKB-KW"/>
</dbReference>
<dbReference type="CDD" id="cd01286">
    <property type="entry name" value="deoxycytidylate_deaminase"/>
    <property type="match status" value="1"/>
</dbReference>
<keyword evidence="13" id="KW-1185">Reference proteome</keyword>
<evidence type="ECO:0000256" key="2">
    <source>
        <dbReference type="ARBA" id="ARBA00006576"/>
    </source>
</evidence>
<dbReference type="PROSITE" id="PS51747">
    <property type="entry name" value="CYT_DCMP_DEAMINASES_2"/>
    <property type="match status" value="1"/>
</dbReference>
<dbReference type="InterPro" id="IPR002125">
    <property type="entry name" value="CMP_dCMP_dom"/>
</dbReference>
<dbReference type="SUPFAM" id="SSF52540">
    <property type="entry name" value="P-loop containing nucleoside triphosphate hydrolases"/>
    <property type="match status" value="1"/>
</dbReference>
<evidence type="ECO:0000256" key="10">
    <source>
        <dbReference type="SAM" id="MobiDB-lite"/>
    </source>
</evidence>
<feature type="compositionally biased region" description="Polar residues" evidence="10">
    <location>
        <begin position="47"/>
        <end position="74"/>
    </location>
</feature>
<feature type="region of interest" description="Disordered" evidence="10">
    <location>
        <begin position="41"/>
        <end position="74"/>
    </location>
</feature>
<sequence>MLIGICGTICSGKSSIASYLETQHAFQRVYITRSDRVPSETAALASATPNSRRAHSSNRSDAPSNTKNGRQDLSGSRLEFSNATQLLEFVTKNWNEHWVTTDIWDISIAEILSQRPFFLLVNVDAPILARWERYRSRNCMKRRVGCVLVSSHTRRIISTGYNGTPRGLRNCNEGGCGRCNGGATAGTGLDSCLCLHAEENALLEAGRERIGRGGGGEGATLYCDTCPCLTCCVKIAQVGGIEEVVFDRAYSVDRESERVLREAGVGLRRFEGNLVGGRGSVVDLGALVTEDQQTLEGALNMLALDKTKVGRNGV</sequence>
<organism evidence="12">
    <name type="scientific">Eremomyces bilateralis CBS 781.70</name>
    <dbReference type="NCBI Taxonomy" id="1392243"/>
    <lineage>
        <taxon>Eukaryota</taxon>
        <taxon>Fungi</taxon>
        <taxon>Dikarya</taxon>
        <taxon>Ascomycota</taxon>
        <taxon>Pezizomycotina</taxon>
        <taxon>Dothideomycetes</taxon>
        <taxon>Dothideomycetes incertae sedis</taxon>
        <taxon>Eremomycetales</taxon>
        <taxon>Eremomycetaceae</taxon>
        <taxon>Eremomyces</taxon>
    </lineage>
</organism>
<evidence type="ECO:0000259" key="11">
    <source>
        <dbReference type="PROSITE" id="PS51747"/>
    </source>
</evidence>
<evidence type="ECO:0000256" key="3">
    <source>
        <dbReference type="ARBA" id="ARBA00022723"/>
    </source>
</evidence>
<evidence type="ECO:0000313" key="14">
    <source>
        <dbReference type="RefSeq" id="XP_033530955.1"/>
    </source>
</evidence>
<dbReference type="GO" id="GO:0008270">
    <property type="term" value="F:zinc ion binding"/>
    <property type="evidence" value="ECO:0007669"/>
    <property type="project" value="InterPro"/>
</dbReference>
<evidence type="ECO:0000256" key="4">
    <source>
        <dbReference type="ARBA" id="ARBA00022727"/>
    </source>
</evidence>
<dbReference type="PROSITE" id="PS00903">
    <property type="entry name" value="CYT_DCMP_DEAMINASES_1"/>
    <property type="match status" value="1"/>
</dbReference>
<dbReference type="InterPro" id="IPR015517">
    <property type="entry name" value="dCMP_deaminase-rel"/>
</dbReference>
<gene>
    <name evidence="12 14" type="ORF">P152DRAFT_494586</name>
</gene>
<keyword evidence="5" id="KW-0378">Hydrolase</keyword>
<dbReference type="EMBL" id="ML975173">
    <property type="protein sequence ID" value="KAF1809324.1"/>
    <property type="molecule type" value="Genomic_DNA"/>
</dbReference>
<keyword evidence="3" id="KW-0479">Metal-binding</keyword>
<proteinExistence type="inferred from homology"/>
<evidence type="ECO:0000256" key="5">
    <source>
        <dbReference type="ARBA" id="ARBA00022801"/>
    </source>
</evidence>
<keyword evidence="4" id="KW-0545">Nucleotide biosynthesis</keyword>
<dbReference type="InterPro" id="IPR027417">
    <property type="entry name" value="P-loop_NTPase"/>
</dbReference>
<evidence type="ECO:0000256" key="1">
    <source>
        <dbReference type="ARBA" id="ARBA00001947"/>
    </source>
</evidence>
<dbReference type="PANTHER" id="PTHR11086:SF18">
    <property type="entry name" value="DEOXYCYTIDYLATE DEAMINASE"/>
    <property type="match status" value="1"/>
</dbReference>
<reference evidence="14" key="3">
    <citation type="submission" date="2025-04" db="UniProtKB">
        <authorList>
            <consortium name="RefSeq"/>
        </authorList>
    </citation>
    <scope>IDENTIFICATION</scope>
    <source>
        <strain evidence="14">CBS 781.70</strain>
    </source>
</reference>
<dbReference type="GO" id="GO:0004132">
    <property type="term" value="F:dCMP deaminase activity"/>
    <property type="evidence" value="ECO:0007669"/>
    <property type="project" value="UniProtKB-EC"/>
</dbReference>
<dbReference type="InterPro" id="IPR035105">
    <property type="entry name" value="Deoxycytidylate_deaminase_dom"/>
</dbReference>
<evidence type="ECO:0000256" key="8">
    <source>
        <dbReference type="ARBA" id="ARBA00041763"/>
    </source>
</evidence>
<dbReference type="PANTHER" id="PTHR11086">
    <property type="entry name" value="DEOXYCYTIDYLATE DEAMINASE-RELATED"/>
    <property type="match status" value="1"/>
</dbReference>
<feature type="domain" description="CMP/dCMP-type deaminase" evidence="11">
    <location>
        <begin position="113"/>
        <end position="267"/>
    </location>
</feature>
<dbReference type="Pfam" id="PF00383">
    <property type="entry name" value="dCMP_cyt_deam_1"/>
    <property type="match status" value="1"/>
</dbReference>
<dbReference type="FunFam" id="3.40.140.10:FF:000035">
    <property type="entry name" value="dCMP deaminase"/>
    <property type="match status" value="1"/>
</dbReference>
<dbReference type="InterPro" id="IPR016193">
    <property type="entry name" value="Cytidine_deaminase-like"/>
</dbReference>
<evidence type="ECO:0000313" key="13">
    <source>
        <dbReference type="Proteomes" id="UP000504638"/>
    </source>
</evidence>
<dbReference type="EC" id="3.5.4.12" evidence="7"/>
<dbReference type="InterPro" id="IPR016192">
    <property type="entry name" value="APOBEC/CMP_deaminase_Zn-bd"/>
</dbReference>
<comment type="cofactor">
    <cofactor evidence="1">
        <name>Zn(2+)</name>
        <dbReference type="ChEBI" id="CHEBI:29105"/>
    </cofactor>
</comment>
<dbReference type="Gene3D" id="3.40.140.10">
    <property type="entry name" value="Cytidine Deaminase, domain 2"/>
    <property type="match status" value="1"/>
</dbReference>
<reference evidence="12 14" key="1">
    <citation type="submission" date="2020-01" db="EMBL/GenBank/DDBJ databases">
        <authorList>
            <consortium name="DOE Joint Genome Institute"/>
            <person name="Haridas S."/>
            <person name="Albert R."/>
            <person name="Binder M."/>
            <person name="Bloem J."/>
            <person name="Labutti K."/>
            <person name="Salamov A."/>
            <person name="Andreopoulos B."/>
            <person name="Baker S.E."/>
            <person name="Barry K."/>
            <person name="Bills G."/>
            <person name="Bluhm B.H."/>
            <person name="Cannon C."/>
            <person name="Castanera R."/>
            <person name="Culley D.E."/>
            <person name="Daum C."/>
            <person name="Ezra D."/>
            <person name="Gonzalez J.B."/>
            <person name="Henrissat B."/>
            <person name="Kuo A."/>
            <person name="Liang C."/>
            <person name="Lipzen A."/>
            <person name="Lutzoni F."/>
            <person name="Magnuson J."/>
            <person name="Mondo S."/>
            <person name="Nolan M."/>
            <person name="Ohm R."/>
            <person name="Pangilinan J."/>
            <person name="Park H.-J."/>
            <person name="Ramirez L."/>
            <person name="Alfaro M."/>
            <person name="Sun H."/>
            <person name="Tritt A."/>
            <person name="Yoshinaga Y."/>
            <person name="Zwiers L.-H."/>
            <person name="Turgeon B.G."/>
            <person name="Goodwin S.B."/>
            <person name="Spatafora J.W."/>
            <person name="Crous P.W."/>
            <person name="Grigoriev I.V."/>
        </authorList>
    </citation>
    <scope>NUCLEOTIDE SEQUENCE</scope>
    <source>
        <strain evidence="12 14">CBS 781.70</strain>
    </source>
</reference>
<evidence type="ECO:0000313" key="12">
    <source>
        <dbReference type="EMBL" id="KAF1809324.1"/>
    </source>
</evidence>